<sequence length="57" mass="6770">MVGSDDDEIFCQNTIIEQPLRRYPEKYIDTRHTIVSYVHGVAWPDYHALNNNVCHFF</sequence>
<dbReference type="EMBL" id="JAVLET010000008">
    <property type="protein sequence ID" value="KAL0468024.1"/>
    <property type="molecule type" value="Genomic_DNA"/>
</dbReference>
<gene>
    <name evidence="1" type="ORF">QR685DRAFT_503239</name>
</gene>
<accession>A0ABR3D5P4</accession>
<protein>
    <submittedName>
        <fullName evidence="1">Uncharacterized protein</fullName>
    </submittedName>
</protein>
<comment type="caution">
    <text evidence="1">The sequence shown here is derived from an EMBL/GenBank/DDBJ whole genome shotgun (WGS) entry which is preliminary data.</text>
</comment>
<evidence type="ECO:0000313" key="2">
    <source>
        <dbReference type="Proteomes" id="UP001451303"/>
    </source>
</evidence>
<proteinExistence type="predicted"/>
<name>A0ABR3D5P4_NEUIN</name>
<evidence type="ECO:0000313" key="1">
    <source>
        <dbReference type="EMBL" id="KAL0468024.1"/>
    </source>
</evidence>
<reference evidence="1 2" key="1">
    <citation type="submission" date="2023-09" db="EMBL/GenBank/DDBJ databases">
        <title>Multi-omics analysis of a traditional fermented food reveals byproduct-associated fungal strains for waste-to-food upcycling.</title>
        <authorList>
            <consortium name="Lawrence Berkeley National Laboratory"/>
            <person name="Rekdal V.M."/>
            <person name="Villalobos-Escobedo J.M."/>
            <person name="Rodriguez-Valeron N."/>
            <person name="Garcia M.O."/>
            <person name="Vasquez D.P."/>
            <person name="Damayanti I."/>
            <person name="Sorensen P.M."/>
            <person name="Baidoo E.E."/>
            <person name="De Carvalho A.C."/>
            <person name="Riley R."/>
            <person name="Lipzen A."/>
            <person name="He G."/>
            <person name="Yan M."/>
            <person name="Haridas S."/>
            <person name="Daum C."/>
            <person name="Yoshinaga Y."/>
            <person name="Ng V."/>
            <person name="Grigoriev I.V."/>
            <person name="Munk R."/>
            <person name="Nuraida L."/>
            <person name="Wijaya C.H."/>
            <person name="Morales P.-C."/>
            <person name="Keasling J.D."/>
        </authorList>
    </citation>
    <scope>NUCLEOTIDE SEQUENCE [LARGE SCALE GENOMIC DNA]</scope>
    <source>
        <strain evidence="1 2">FGSC 2613</strain>
    </source>
</reference>
<keyword evidence="2" id="KW-1185">Reference proteome</keyword>
<organism evidence="1 2">
    <name type="scientific">Neurospora intermedia</name>
    <dbReference type="NCBI Taxonomy" id="5142"/>
    <lineage>
        <taxon>Eukaryota</taxon>
        <taxon>Fungi</taxon>
        <taxon>Dikarya</taxon>
        <taxon>Ascomycota</taxon>
        <taxon>Pezizomycotina</taxon>
        <taxon>Sordariomycetes</taxon>
        <taxon>Sordariomycetidae</taxon>
        <taxon>Sordariales</taxon>
        <taxon>Sordariaceae</taxon>
        <taxon>Neurospora</taxon>
    </lineage>
</organism>
<dbReference type="Proteomes" id="UP001451303">
    <property type="component" value="Unassembled WGS sequence"/>
</dbReference>